<feature type="transmembrane region" description="Helical" evidence="7">
    <location>
        <begin position="276"/>
        <end position="294"/>
    </location>
</feature>
<evidence type="ECO:0000256" key="6">
    <source>
        <dbReference type="RuleBase" id="RU362091"/>
    </source>
</evidence>
<gene>
    <name evidence="8" type="ORF">EB796_006192</name>
</gene>
<keyword evidence="3 7" id="KW-0812">Transmembrane</keyword>
<dbReference type="EMBL" id="VXIV02000870">
    <property type="protein sequence ID" value="KAF6035500.1"/>
    <property type="molecule type" value="Genomic_DNA"/>
</dbReference>
<keyword evidence="5 7" id="KW-0472">Membrane</keyword>
<evidence type="ECO:0000313" key="8">
    <source>
        <dbReference type="EMBL" id="KAF6035500.1"/>
    </source>
</evidence>
<comment type="similarity">
    <text evidence="2 6">Belongs to the sodium:solute symporter (SSF) (TC 2.A.21) family.</text>
</comment>
<feature type="transmembrane region" description="Helical" evidence="7">
    <location>
        <begin position="84"/>
        <end position="110"/>
    </location>
</feature>
<feature type="transmembrane region" description="Helical" evidence="7">
    <location>
        <begin position="452"/>
        <end position="477"/>
    </location>
</feature>
<feature type="transmembrane region" description="Helical" evidence="7">
    <location>
        <begin position="196"/>
        <end position="220"/>
    </location>
</feature>
<feature type="transmembrane region" description="Helical" evidence="7">
    <location>
        <begin position="55"/>
        <end position="78"/>
    </location>
</feature>
<comment type="caution">
    <text evidence="8">The sequence shown here is derived from an EMBL/GenBank/DDBJ whole genome shotgun (WGS) entry which is preliminary data.</text>
</comment>
<feature type="transmembrane region" description="Helical" evidence="7">
    <location>
        <begin position="383"/>
        <end position="403"/>
    </location>
</feature>
<feature type="transmembrane region" description="Helical" evidence="7">
    <location>
        <begin position="15"/>
        <end position="34"/>
    </location>
</feature>
<feature type="transmembrane region" description="Helical" evidence="7">
    <location>
        <begin position="163"/>
        <end position="189"/>
    </location>
</feature>
<proteinExistence type="inferred from homology"/>
<dbReference type="PANTHER" id="PTHR11819:SF195">
    <property type="entry name" value="SODIUM_GLUCOSE COTRANSPORTER 4"/>
    <property type="match status" value="1"/>
</dbReference>
<dbReference type="InterPro" id="IPR038377">
    <property type="entry name" value="Na/Glc_symporter_sf"/>
</dbReference>
<evidence type="ECO:0000256" key="3">
    <source>
        <dbReference type="ARBA" id="ARBA00022692"/>
    </source>
</evidence>
<dbReference type="Pfam" id="PF00474">
    <property type="entry name" value="SSF"/>
    <property type="match status" value="1"/>
</dbReference>
<evidence type="ECO:0000256" key="4">
    <source>
        <dbReference type="ARBA" id="ARBA00022989"/>
    </source>
</evidence>
<dbReference type="Proteomes" id="UP000593567">
    <property type="component" value="Unassembled WGS sequence"/>
</dbReference>
<feature type="transmembrane region" description="Helical" evidence="7">
    <location>
        <begin position="315"/>
        <end position="336"/>
    </location>
</feature>
<dbReference type="NCBIfam" id="TIGR00813">
    <property type="entry name" value="sss"/>
    <property type="match status" value="1"/>
</dbReference>
<feature type="transmembrane region" description="Helical" evidence="7">
    <location>
        <begin position="424"/>
        <end position="446"/>
    </location>
</feature>
<sequence length="724" mass="80276">MTILEDLAAKSQLHWSDYIVLIAYFVIVIGVGIWSSCLNRGSVGGYFLAGRNMNWVLVGASLFASNIGSGHFIGLAGSGAASGVAISIFELSAIFILLLLGWVFVPVYITSGVYTMPEYLKKRFGGERIRVYLAVLAVILYVFTKVSADLFAGAVFIEQSLGWNIWGAIIALLILAMVFTIGGGLSAVIWTDFVQVFIMIIGAFVLMVISFTRIGGYAGLEEKFLGPEAWPNFTRQYVDMVEAGQNVSDHMETYAKCGMTNQNAFHLMRRADDSSLPWPGIMFGLTISSVWYWCSDQVIVQRALAAKNLVHAKAGTVLAGSLKLLPMFIMVFPGMISRLLYPELVACADPDSCKEICGNPAGCTNIAYPLLVVKLMPNGARGLMLAVMMSALMSSLTSIFNSSSTIFTMDIWRRLRKNSSDMELMIVGRVFVLAIVAVSIAWIPIIQNISELFHYIQGITSFLAPPVCAVYVLGILWKRINEQVNYAYALLFTSYKHYGFSVILVIICYFTHLHFTHQGAFWGLMVGLVVGMIRFIWEFSYGPAPPCGEEDTRHPLIANVHYLHFGILLFGIVVIVTIVISFLTKPIDNKHLIRLTFPSRFEEGERVDIGETETTDSKPKVGVNEEGSVIPLTEINNKEEAEVQEADLEGQEDVTARNASFPWYKKAIYWICGVENMTSSSHDSDKPVEEADMSIDEDPRWSRWTNFSAVVVMIAAAFVWGFYA</sequence>
<organism evidence="8 9">
    <name type="scientific">Bugula neritina</name>
    <name type="common">Brown bryozoan</name>
    <name type="synonym">Sertularia neritina</name>
    <dbReference type="NCBI Taxonomy" id="10212"/>
    <lineage>
        <taxon>Eukaryota</taxon>
        <taxon>Metazoa</taxon>
        <taxon>Spiralia</taxon>
        <taxon>Lophotrochozoa</taxon>
        <taxon>Bryozoa</taxon>
        <taxon>Gymnolaemata</taxon>
        <taxon>Cheilostomatida</taxon>
        <taxon>Flustrina</taxon>
        <taxon>Buguloidea</taxon>
        <taxon>Bugulidae</taxon>
        <taxon>Bugula</taxon>
    </lineage>
</organism>
<feature type="transmembrane region" description="Helical" evidence="7">
    <location>
        <begin position="521"/>
        <end position="541"/>
    </location>
</feature>
<feature type="transmembrane region" description="Helical" evidence="7">
    <location>
        <begin position="562"/>
        <end position="583"/>
    </location>
</feature>
<evidence type="ECO:0000256" key="5">
    <source>
        <dbReference type="ARBA" id="ARBA00023136"/>
    </source>
</evidence>
<evidence type="ECO:0000313" key="9">
    <source>
        <dbReference type="Proteomes" id="UP000593567"/>
    </source>
</evidence>
<dbReference type="AlphaFoldDB" id="A0A7J7KA10"/>
<reference evidence="8" key="1">
    <citation type="submission" date="2020-06" db="EMBL/GenBank/DDBJ databases">
        <title>Draft genome of Bugula neritina, a colonial animal packing powerful symbionts and potential medicines.</title>
        <authorList>
            <person name="Rayko M."/>
        </authorList>
    </citation>
    <scope>NUCLEOTIDE SEQUENCE [LARGE SCALE GENOMIC DNA]</scope>
    <source>
        <strain evidence="8">Kwan_BN1</strain>
    </source>
</reference>
<accession>A0A7J7KA10</accession>
<dbReference type="GO" id="GO:0005886">
    <property type="term" value="C:plasma membrane"/>
    <property type="evidence" value="ECO:0007669"/>
    <property type="project" value="TreeGrafter"/>
</dbReference>
<dbReference type="GO" id="GO:0005412">
    <property type="term" value="F:D-glucose:sodium symporter activity"/>
    <property type="evidence" value="ECO:0007669"/>
    <property type="project" value="TreeGrafter"/>
</dbReference>
<protein>
    <submittedName>
        <fullName evidence="8">SLC5A9</fullName>
    </submittedName>
</protein>
<feature type="transmembrane region" description="Helical" evidence="7">
    <location>
        <begin position="498"/>
        <end position="515"/>
    </location>
</feature>
<feature type="transmembrane region" description="Helical" evidence="7">
    <location>
        <begin position="704"/>
        <end position="723"/>
    </location>
</feature>
<dbReference type="PANTHER" id="PTHR11819">
    <property type="entry name" value="SOLUTE CARRIER FAMILY 5"/>
    <property type="match status" value="1"/>
</dbReference>
<evidence type="ECO:0000256" key="7">
    <source>
        <dbReference type="SAM" id="Phobius"/>
    </source>
</evidence>
<name>A0A7J7KA10_BUGNE</name>
<dbReference type="InterPro" id="IPR001734">
    <property type="entry name" value="Na/solute_symporter"/>
</dbReference>
<keyword evidence="9" id="KW-1185">Reference proteome</keyword>
<dbReference type="OrthoDB" id="6132759at2759"/>
<feature type="transmembrane region" description="Helical" evidence="7">
    <location>
        <begin position="131"/>
        <end position="157"/>
    </location>
</feature>
<comment type="subcellular location">
    <subcellularLocation>
        <location evidence="1">Membrane</location>
        <topology evidence="1">Multi-pass membrane protein</topology>
    </subcellularLocation>
</comment>
<evidence type="ECO:0000256" key="1">
    <source>
        <dbReference type="ARBA" id="ARBA00004141"/>
    </source>
</evidence>
<dbReference type="PROSITE" id="PS50283">
    <property type="entry name" value="NA_SOLUT_SYMP_3"/>
    <property type="match status" value="1"/>
</dbReference>
<keyword evidence="4 7" id="KW-1133">Transmembrane helix</keyword>
<dbReference type="Gene3D" id="1.20.1730.10">
    <property type="entry name" value="Sodium/glucose cotransporter"/>
    <property type="match status" value="1"/>
</dbReference>
<evidence type="ECO:0000256" key="2">
    <source>
        <dbReference type="ARBA" id="ARBA00006434"/>
    </source>
</evidence>